<comment type="caution">
    <text evidence="2">The sequence shown here is derived from an EMBL/GenBank/DDBJ whole genome shotgun (WGS) entry which is preliminary data.</text>
</comment>
<dbReference type="AlphaFoldDB" id="A0A5J5LG56"/>
<evidence type="ECO:0000313" key="3">
    <source>
        <dbReference type="Proteomes" id="UP000326244"/>
    </source>
</evidence>
<evidence type="ECO:0000256" key="1">
    <source>
        <dbReference type="SAM" id="MobiDB-lite"/>
    </source>
</evidence>
<protein>
    <submittedName>
        <fullName evidence="2">Uncharacterized protein</fullName>
    </submittedName>
</protein>
<organism evidence="2 3">
    <name type="scientific">Haloarcula hispanica</name>
    <dbReference type="NCBI Taxonomy" id="51589"/>
    <lineage>
        <taxon>Archaea</taxon>
        <taxon>Methanobacteriati</taxon>
        <taxon>Methanobacteriota</taxon>
        <taxon>Stenosarchaea group</taxon>
        <taxon>Halobacteria</taxon>
        <taxon>Halobacteriales</taxon>
        <taxon>Haloarculaceae</taxon>
        <taxon>Haloarcula</taxon>
    </lineage>
</organism>
<dbReference type="RefSeq" id="WP_151102717.1">
    <property type="nucleotide sequence ID" value="NZ_RQWK01000001.1"/>
</dbReference>
<proteinExistence type="predicted"/>
<feature type="compositionally biased region" description="Basic and acidic residues" evidence="1">
    <location>
        <begin position="176"/>
        <end position="185"/>
    </location>
</feature>
<dbReference type="Proteomes" id="UP000326244">
    <property type="component" value="Unassembled WGS sequence"/>
</dbReference>
<reference evidence="2 3" key="1">
    <citation type="submission" date="2018-11" db="EMBL/GenBank/DDBJ databases">
        <title>Genomic analysis of Haloarcula hispanica CBA1121.</title>
        <authorList>
            <person name="Kim Y.B."/>
            <person name="Roh S.W."/>
        </authorList>
    </citation>
    <scope>NUCLEOTIDE SEQUENCE [LARGE SCALE GENOMIC DNA]</scope>
    <source>
        <strain evidence="2 3">CBA1121</strain>
    </source>
</reference>
<accession>A0A5J5LG56</accession>
<name>A0A5J5LG56_HALHI</name>
<gene>
    <name evidence="2" type="ORF">EGO51_01075</name>
</gene>
<sequence>MTSIIHLENIAIHGVVFAEGDKEKIIDTLERAKKINYPEKLDSQLVNLNHDDPEGSALIFSDGLPQDTIIRQGTVELIALSVDDDGDVSISIDLAPDSLETAVQLFESVLEVEDVHVTDFDLEYTIERKFNELNITIEGPEELTYSGVRFAEDSHDYIVQSSGSDSWTEDEPESPVDPKSEKKEESDVEDGNTNVSVSASGHFDVKESGEFINDRIQDVKQTLELIL</sequence>
<dbReference type="EMBL" id="RQWK01000001">
    <property type="protein sequence ID" value="KAA9408443.1"/>
    <property type="molecule type" value="Genomic_DNA"/>
</dbReference>
<feature type="region of interest" description="Disordered" evidence="1">
    <location>
        <begin position="160"/>
        <end position="201"/>
    </location>
</feature>
<evidence type="ECO:0000313" key="2">
    <source>
        <dbReference type="EMBL" id="KAA9408443.1"/>
    </source>
</evidence>